<evidence type="ECO:0000256" key="2">
    <source>
        <dbReference type="ARBA" id="ARBA00022801"/>
    </source>
</evidence>
<comment type="similarity">
    <text evidence="1">Belongs to the metallo-dependent hydrolases superfamily. ATZ/TRZ family.</text>
</comment>
<accession>A0A2I5T391</accession>
<dbReference type="AlphaFoldDB" id="A0A2I5T391"/>
<dbReference type="Proteomes" id="UP000017700">
    <property type="component" value="Chromosome"/>
</dbReference>
<proteinExistence type="inferred from homology"/>
<dbReference type="InterPro" id="IPR006680">
    <property type="entry name" value="Amidohydro-rel"/>
</dbReference>
<reference evidence="4 7" key="3">
    <citation type="submission" date="2017-11" db="EMBL/GenBank/DDBJ databases">
        <title>Complete genome sequence of Serratia sp. ATCC 39006 LacA.</title>
        <authorList>
            <person name="Hampton H.G."/>
            <person name="Jackson S.A."/>
            <person name="Jauregui R."/>
            <person name="Poulter G.T.M."/>
            <person name="Salmond G.P.C."/>
            <person name="Fineran P.C."/>
        </authorList>
    </citation>
    <scope>NUCLEOTIDE SEQUENCE [LARGE SCALE GENOMIC DNA]</scope>
    <source>
        <strain evidence="4 7">ATCC 39006</strain>
    </source>
</reference>
<keyword evidence="6" id="KW-1185">Reference proteome</keyword>
<dbReference type="Pfam" id="PF01979">
    <property type="entry name" value="Amidohydro_1"/>
    <property type="match status" value="1"/>
</dbReference>
<dbReference type="STRING" id="104623.Ser39006_00236"/>
<dbReference type="Proteomes" id="UP000233778">
    <property type="component" value="Chromosome"/>
</dbReference>
<dbReference type="SUPFAM" id="SSF51338">
    <property type="entry name" value="Composite domain of metallo-dependent hydrolases"/>
    <property type="match status" value="1"/>
</dbReference>
<name>A0A2I5T391_SERS3</name>
<keyword evidence="2 5" id="KW-0378">Hydrolase</keyword>
<sequence length="442" mass="48331">MMGRIIIKNGMVLTLDEAGTYYESGTVIVNGDRLAAILPASQSFECFPTDEVIDASNKIVMPGLIDLHYHTAIGKGFNDHMPLWEYLDECWYPLVRALDPEAAYWAALASYTESIKAGTTTVNDMYRQLDSLAMAAEEIGIRAVLCNDVALKEHHLDCLQDNYDAYQRNHGKANGRIEVRVGIEWLPLASPDLLREARAMADTLGSGIHVHLNESQTEVDFCLEKFGRRPTELAYDMGLLGPDTIAAHCVWLSDGEIAMMAETGTHISHNPNSNAKLGNGIARVPEILAAGINVGLGHDAVECNNSADMFEVMKYASLLQRASRVDASLMPAREVLHMATHHGAKALGHETGQLAVGKKADIILVETNNAIFTPLLRDTPVHLTSHLVFAANGSTVDTVIINGEIVMRGRVLTHVDEQLIISEANAAFRRLKDNIVVMKGND</sequence>
<protein>
    <submittedName>
        <fullName evidence="5">Chlorohydrolase</fullName>
    </submittedName>
</protein>
<organism evidence="5 6">
    <name type="scientific">Serratia sp. (strain ATCC 39006)</name>
    <name type="common">Prodigiosinella confusarubida</name>
    <dbReference type="NCBI Taxonomy" id="104623"/>
    <lineage>
        <taxon>Bacteria</taxon>
        <taxon>Pseudomonadati</taxon>
        <taxon>Pseudomonadota</taxon>
        <taxon>Gammaproteobacteria</taxon>
        <taxon>Enterobacterales</taxon>
        <taxon>Pectobacteriaceae</taxon>
        <taxon>Prodigiosinella</taxon>
    </lineage>
</organism>
<dbReference type="CDD" id="cd01298">
    <property type="entry name" value="ATZ_TRZ_like"/>
    <property type="match status" value="1"/>
</dbReference>
<dbReference type="RefSeq" id="WP_051391431.1">
    <property type="nucleotide sequence ID" value="NZ_CP025084.1"/>
</dbReference>
<reference evidence="5 6" key="1">
    <citation type="journal article" date="2013" name="Genome Announc.">
        <title>Draft genome sequence of Serratia sp. strain ATCC 39006, a model bacterium for analysis of the biosynthesis and regulation of prodigiosin, a carbapenem, and gas vesicles.</title>
        <authorList>
            <person name="Fineran P.C."/>
            <person name="Iglesias Cans M.C."/>
            <person name="Ramsay J.P."/>
            <person name="Wilf N.M."/>
            <person name="Cossyleon D."/>
            <person name="McNeil M.B."/>
            <person name="Williamson N.R."/>
            <person name="Monson R.E."/>
            <person name="Becher S.A."/>
            <person name="Stanton J.A."/>
            <person name="Brugger K."/>
            <person name="Brown S.D."/>
            <person name="Salmond G.P."/>
        </authorList>
    </citation>
    <scope>NUCLEOTIDE SEQUENCE [LARGE SCALE GENOMIC DNA]</scope>
    <source>
        <strain evidence="5">ATCC 39006</strain>
        <strain evidence="6">ATCC 39006 / SC 11482</strain>
    </source>
</reference>
<evidence type="ECO:0000313" key="6">
    <source>
        <dbReference type="Proteomes" id="UP000017700"/>
    </source>
</evidence>
<dbReference type="SUPFAM" id="SSF51556">
    <property type="entry name" value="Metallo-dependent hydrolases"/>
    <property type="match status" value="1"/>
</dbReference>
<dbReference type="PANTHER" id="PTHR43794">
    <property type="entry name" value="AMINOHYDROLASE SSNA-RELATED"/>
    <property type="match status" value="1"/>
</dbReference>
<dbReference type="GO" id="GO:0016810">
    <property type="term" value="F:hydrolase activity, acting on carbon-nitrogen (but not peptide) bonds"/>
    <property type="evidence" value="ECO:0007669"/>
    <property type="project" value="InterPro"/>
</dbReference>
<dbReference type="KEGG" id="sera:Ser39006_003880"/>
<reference evidence="5" key="2">
    <citation type="submission" date="2013-09" db="EMBL/GenBank/DDBJ databases">
        <authorList>
            <person name="Wang G."/>
            <person name="Yang Y."/>
            <person name="Su Y."/>
        </authorList>
    </citation>
    <scope>NUCLEOTIDE SEQUENCE</scope>
    <source>
        <strain evidence="5">ATCC 39006</strain>
    </source>
</reference>
<evidence type="ECO:0000313" key="4">
    <source>
        <dbReference type="EMBL" id="AUG99029.1"/>
    </source>
</evidence>
<dbReference type="PANTHER" id="PTHR43794:SF11">
    <property type="entry name" value="AMIDOHYDROLASE-RELATED DOMAIN-CONTAINING PROTEIN"/>
    <property type="match status" value="1"/>
</dbReference>
<evidence type="ECO:0000313" key="5">
    <source>
        <dbReference type="EMBL" id="AUH03344.1"/>
    </source>
</evidence>
<dbReference type="EMBL" id="CP025084">
    <property type="protein sequence ID" value="AUH03344.1"/>
    <property type="molecule type" value="Genomic_DNA"/>
</dbReference>
<evidence type="ECO:0000259" key="3">
    <source>
        <dbReference type="Pfam" id="PF01979"/>
    </source>
</evidence>
<evidence type="ECO:0000313" key="7">
    <source>
        <dbReference type="Proteomes" id="UP000233778"/>
    </source>
</evidence>
<dbReference type="Gene3D" id="3.20.20.140">
    <property type="entry name" value="Metal-dependent hydrolases"/>
    <property type="match status" value="1"/>
</dbReference>
<dbReference type="EMBL" id="CP025085">
    <property type="protein sequence ID" value="AUG99029.1"/>
    <property type="molecule type" value="Genomic_DNA"/>
</dbReference>
<dbReference type="OrthoDB" id="9807210at2"/>
<dbReference type="Gene3D" id="2.30.40.10">
    <property type="entry name" value="Urease, subunit C, domain 1"/>
    <property type="match status" value="1"/>
</dbReference>
<dbReference type="KEGG" id="serq:CWC46_03880"/>
<dbReference type="InterPro" id="IPR032466">
    <property type="entry name" value="Metal_Hydrolase"/>
</dbReference>
<feature type="domain" description="Amidohydrolase-related" evidence="3">
    <location>
        <begin position="59"/>
        <end position="406"/>
    </location>
</feature>
<evidence type="ECO:0000256" key="1">
    <source>
        <dbReference type="ARBA" id="ARBA00006745"/>
    </source>
</evidence>
<gene>
    <name evidence="4" type="ORF">CWC46_03880</name>
    <name evidence="5" type="ORF">Ser39006_003880</name>
</gene>
<dbReference type="InterPro" id="IPR011059">
    <property type="entry name" value="Metal-dep_hydrolase_composite"/>
</dbReference>
<reference evidence="5" key="4">
    <citation type="submission" date="2017-11" db="EMBL/GenBank/DDBJ databases">
        <title>Complete genome sequence of Serratia sp. ATCC 39006.</title>
        <authorList>
            <person name="Hampton H.G."/>
            <person name="Jackson S.A."/>
            <person name="Jauregui R."/>
            <person name="Poulter G.T.M."/>
            <person name="Salmond G.P.C."/>
            <person name="Fineran P.C."/>
        </authorList>
    </citation>
    <scope>NUCLEOTIDE SEQUENCE</scope>
    <source>
        <strain evidence="5">ATCC 39006</strain>
    </source>
</reference>
<dbReference type="InterPro" id="IPR050287">
    <property type="entry name" value="MTA/SAH_deaminase"/>
</dbReference>